<dbReference type="Proteomes" id="UP000006672">
    <property type="component" value="Unassembled WGS sequence"/>
</dbReference>
<feature type="compositionally biased region" description="Basic and acidic residues" evidence="1">
    <location>
        <begin position="347"/>
        <end position="380"/>
    </location>
</feature>
<dbReference type="WBParaSite" id="Bm7746e.1">
    <property type="protein sequence ID" value="Bm7746e.1"/>
    <property type="gene ID" value="WBGene00228007"/>
</dbReference>
<evidence type="ECO:0000313" key="4">
    <source>
        <dbReference type="WBParaSite" id="Bm7746e.1"/>
    </source>
</evidence>
<reference evidence="3" key="1">
    <citation type="journal article" date="2007" name="Science">
        <title>Draft genome of the filarial nematode parasite Brugia malayi.</title>
        <authorList>
            <person name="Ghedin E."/>
            <person name="Wang S."/>
            <person name="Spiro D."/>
            <person name="Caler E."/>
            <person name="Zhao Q."/>
            <person name="Crabtree J."/>
            <person name="Allen J.E."/>
            <person name="Delcher A.L."/>
            <person name="Guiliano D.B."/>
            <person name="Miranda-Saavedra D."/>
            <person name="Angiuoli S.V."/>
            <person name="Creasy T."/>
            <person name="Amedeo P."/>
            <person name="Haas B."/>
            <person name="El-Sayed N.M."/>
            <person name="Wortman J.R."/>
            <person name="Feldblyum T."/>
            <person name="Tallon L."/>
            <person name="Schatz M."/>
            <person name="Shumway M."/>
            <person name="Koo H."/>
            <person name="Salzberg S.L."/>
            <person name="Schobel S."/>
            <person name="Pertea M."/>
            <person name="Pop M."/>
            <person name="White O."/>
            <person name="Barton G.J."/>
            <person name="Carlow C.K."/>
            <person name="Crawford M.J."/>
            <person name="Daub J."/>
            <person name="Dimmic M.W."/>
            <person name="Estes C.F."/>
            <person name="Foster J.M."/>
            <person name="Ganatra M."/>
            <person name="Gregory W.F."/>
            <person name="Johnson N.M."/>
            <person name="Jin J."/>
            <person name="Komuniecki R."/>
            <person name="Korf I."/>
            <person name="Kumar S."/>
            <person name="Laney S."/>
            <person name="Li B.W."/>
            <person name="Li W."/>
            <person name="Lindblom T.H."/>
            <person name="Lustigman S."/>
            <person name="Ma D."/>
            <person name="Maina C.V."/>
            <person name="Martin D.M."/>
            <person name="McCarter J.P."/>
            <person name="McReynolds L."/>
            <person name="Mitreva M."/>
            <person name="Nutman T.B."/>
            <person name="Parkinson J."/>
            <person name="Peregrin-Alvarez J.M."/>
            <person name="Poole C."/>
            <person name="Ren Q."/>
            <person name="Saunders L."/>
            <person name="Sluder A.E."/>
            <person name="Smith K."/>
            <person name="Stanke M."/>
            <person name="Unnasch T.R."/>
            <person name="Ware J."/>
            <person name="Wei A.D."/>
            <person name="Weil G."/>
            <person name="Williams D.J."/>
            <person name="Zhang Y."/>
            <person name="Williams S.A."/>
            <person name="Fraser-Liggett C."/>
            <person name="Slatko B."/>
            <person name="Blaxter M.L."/>
            <person name="Scott A.L."/>
        </authorList>
    </citation>
    <scope>NUCLEOTIDE SEQUENCE</scope>
    <source>
        <strain evidence="3">FR3</strain>
    </source>
</reference>
<dbReference type="EMBL" id="CAAKNF010000196">
    <property type="protein sequence ID" value="VIO87187.1"/>
    <property type="molecule type" value="Genomic_DNA"/>
</dbReference>
<sequence>MSYQEKRSDREMIYIPEARTMVSFSTASSGLANKKGKSSPRKVEQDNLAQQWSKQTLAAAIAKQLTEQRTVFDINKAFNVEKIQTFEKQKTAQTVSSKMGRHLDAMCNSTTAIDFSLDLGGFEINTFPESVRKLHEEGKLQKLLKQAVGLRQNKAGVSAKVDSKYGGGKRVGNEFRVSKEELFGYQTDNIDDLTDDDDESSDEEWSDCETLDEQHPHRHHSCDNKTKRKRTTSGTGRDGRHGRCDCCYCEMFGHAATDSTKSSRAQIRERLRMKLKRRTVQEQPETDTKNLKGKLIYAAANEKSKKSPAVIPDTPIEEILDYINEKDIAAAQAAANKAAKRARQKLRKQEEKERQDRERKLKEEQKKATEAEFIKMKKEQQVAQQQVKKEHRGAQQGIKKAKQSKPEAKKKKADRVRGKKKDGRDRKKETEQHFSETQDIEVPKEPILEFEYWNDPEFKRLASTKEQKLPRHASEALSLSSLSSSVPSSSSKPSRCGPAFTVRDFDFVSFNGNSNTTQSPSLGVMNAPLQNNSRSDNGAAQNSRNVNTNTATRRFTPPDSLSCSKRCSLDVIPVNNVISDIPARDPLNFVSLEQDVIANKTQNSQYLNKRFLVNHQNGIISTTGSVNTTQLNKIGTGRALPGSSQLTAAVRAKRNEACKTFLSSSSPLANYDSETQKLAAFAKEDEIFHSQSPMIFEPGDPRIAVAIAEMKFDPHEAFKPRPDSELEFLDPLELEVEHFKRVLWEEEQLTRPRVPLRELRKIDPENEPNAVFHFAPLV</sequence>
<dbReference type="CTD" id="6102377"/>
<reference evidence="2" key="2">
    <citation type="submission" date="2019-04" db="EMBL/GenBank/DDBJ databases">
        <authorList>
            <person name="Howe K."/>
            <person name="Paulini M."/>
            <person name="Williams G."/>
        </authorList>
    </citation>
    <scope>NUCLEOTIDE SEQUENCE [LARGE SCALE GENOMIC DNA]</scope>
    <source>
        <strain evidence="2">FR3</strain>
    </source>
</reference>
<dbReference type="GeneID" id="6102377"/>
<feature type="region of interest" description="Disordered" evidence="1">
    <location>
        <begin position="472"/>
        <end position="495"/>
    </location>
</feature>
<feature type="compositionally biased region" description="Low complexity" evidence="1">
    <location>
        <begin position="477"/>
        <end position="494"/>
    </location>
</feature>
<gene>
    <name evidence="2 4" type="primary">Bm7746</name>
    <name evidence="2" type="ORF">BM_BM7746</name>
</gene>
<feature type="compositionally biased region" description="Basic residues" evidence="1">
    <location>
        <begin position="399"/>
        <end position="421"/>
    </location>
</feature>
<dbReference type="RefSeq" id="XP_042929994.1">
    <property type="nucleotide sequence ID" value="XM_043074060.1"/>
</dbReference>
<dbReference type="OrthoDB" id="10044608at2759"/>
<organism evidence="2">
    <name type="scientific">Brugia malayi</name>
    <name type="common">Filarial nematode worm</name>
    <dbReference type="NCBI Taxonomy" id="6279"/>
    <lineage>
        <taxon>Eukaryota</taxon>
        <taxon>Metazoa</taxon>
        <taxon>Ecdysozoa</taxon>
        <taxon>Nematoda</taxon>
        <taxon>Chromadorea</taxon>
        <taxon>Rhabditida</taxon>
        <taxon>Spirurina</taxon>
        <taxon>Spiruromorpha</taxon>
        <taxon>Filarioidea</taxon>
        <taxon>Onchocercidae</taxon>
        <taxon>Brugia</taxon>
    </lineage>
</organism>
<feature type="compositionally biased region" description="Polar residues" evidence="1">
    <location>
        <begin position="528"/>
        <end position="560"/>
    </location>
</feature>
<accession>A0A4E9ETR2</accession>
<dbReference type="InterPro" id="IPR029717">
    <property type="entry name" value="FAM193"/>
</dbReference>
<reference evidence="4" key="3">
    <citation type="submission" date="2019-12" db="UniProtKB">
        <authorList>
            <consortium name="WormBaseParasite"/>
        </authorList>
    </citation>
    <scope>IDENTIFICATION</scope>
</reference>
<evidence type="ECO:0000256" key="1">
    <source>
        <dbReference type="SAM" id="MobiDB-lite"/>
    </source>
</evidence>
<dbReference type="AlphaFoldDB" id="A0A4E9ETR2"/>
<feature type="region of interest" description="Disordered" evidence="1">
    <location>
        <begin position="339"/>
        <end position="441"/>
    </location>
</feature>
<feature type="compositionally biased region" description="Basic residues" evidence="1">
    <location>
        <begin position="216"/>
        <end position="231"/>
    </location>
</feature>
<feature type="region of interest" description="Disordered" evidence="1">
    <location>
        <begin position="188"/>
        <end position="240"/>
    </location>
</feature>
<keyword evidence="3" id="KW-1185">Reference proteome</keyword>
<evidence type="ECO:0000313" key="3">
    <source>
        <dbReference type="Proteomes" id="UP000006672"/>
    </source>
</evidence>
<feature type="compositionally biased region" description="Acidic residues" evidence="1">
    <location>
        <begin position="189"/>
        <end position="211"/>
    </location>
</feature>
<evidence type="ECO:0000313" key="2">
    <source>
        <dbReference type="EMBL" id="VIO87187.1"/>
    </source>
</evidence>
<accession>A0A5S6PVX2</accession>
<feature type="region of interest" description="Disordered" evidence="1">
    <location>
        <begin position="527"/>
        <end position="560"/>
    </location>
</feature>
<dbReference type="PANTHER" id="PTHR15109:SF4">
    <property type="entry name" value="FAM193 C-TERMINAL DOMAIN-CONTAINING PROTEIN"/>
    <property type="match status" value="1"/>
</dbReference>
<dbReference type="STRING" id="6279.A0A5S6PVX2"/>
<name>A0A4E9ETR2_BRUMA</name>
<proteinExistence type="predicted"/>
<feature type="compositionally biased region" description="Basic and acidic residues" evidence="1">
    <location>
        <begin position="422"/>
        <end position="441"/>
    </location>
</feature>
<dbReference type="PANTHER" id="PTHR15109">
    <property type="entry name" value="AGAP004327-PA"/>
    <property type="match status" value="1"/>
</dbReference>
<protein>
    <submittedName>
        <fullName evidence="2 4">Uncharacterized protein</fullName>
    </submittedName>
</protein>